<dbReference type="GO" id="GO:0009086">
    <property type="term" value="P:methionine biosynthetic process"/>
    <property type="evidence" value="ECO:0007669"/>
    <property type="project" value="UniProtKB-KW"/>
</dbReference>
<reference evidence="15 17" key="1">
    <citation type="submission" date="2015-04" db="EMBL/GenBank/DDBJ databases">
        <title>The draft genome sequence of Roseovarius indicus B108T.</title>
        <authorList>
            <person name="Li G."/>
            <person name="Lai Q."/>
            <person name="Shao Z."/>
            <person name="Yan P."/>
        </authorList>
    </citation>
    <scope>NUCLEOTIDE SEQUENCE [LARGE SCALE GENOMIC DNA]</scope>
    <source>
        <strain evidence="15 17">B108</strain>
    </source>
</reference>
<dbReference type="FunFam" id="3.40.50.720:FF:000006">
    <property type="entry name" value="Bifunctional protein FolD"/>
    <property type="match status" value="1"/>
</dbReference>
<dbReference type="InterPro" id="IPR020631">
    <property type="entry name" value="THF_DH/CycHdrlase_NAD-bd_dom"/>
</dbReference>
<dbReference type="GO" id="GO:0005829">
    <property type="term" value="C:cytosol"/>
    <property type="evidence" value="ECO:0007669"/>
    <property type="project" value="TreeGrafter"/>
</dbReference>
<dbReference type="InterPro" id="IPR020630">
    <property type="entry name" value="THF_DH/CycHdrlase_cat_dom"/>
</dbReference>
<dbReference type="PATRIC" id="fig|540747.5.peg.1406"/>
<evidence type="ECO:0000256" key="3">
    <source>
        <dbReference type="ARBA" id="ARBA00022563"/>
    </source>
</evidence>
<dbReference type="PANTHER" id="PTHR48099">
    <property type="entry name" value="C-1-TETRAHYDROFOLATE SYNTHASE, CYTOPLASMIC-RELATED"/>
    <property type="match status" value="1"/>
</dbReference>
<keyword evidence="4 12" id="KW-0028">Amino-acid biosynthesis</keyword>
<dbReference type="OrthoDB" id="9803580at2"/>
<reference evidence="16 18" key="2">
    <citation type="submission" date="2018-08" db="EMBL/GenBank/DDBJ databases">
        <title>Genetic Globetrotter - A new plasmid hitch-hiking vast phylogenetic and geographic distances.</title>
        <authorList>
            <person name="Vollmers J."/>
            <person name="Petersen J."/>
        </authorList>
    </citation>
    <scope>NUCLEOTIDE SEQUENCE [LARGE SCALE GENOMIC DNA]</scope>
    <source>
        <strain evidence="16 18">DSM 26383</strain>
    </source>
</reference>
<feature type="binding site" evidence="12">
    <location>
        <position position="232"/>
    </location>
    <ligand>
        <name>NADP(+)</name>
        <dbReference type="ChEBI" id="CHEBI:58349"/>
    </ligand>
</feature>
<evidence type="ECO:0000313" key="17">
    <source>
        <dbReference type="Proteomes" id="UP000051401"/>
    </source>
</evidence>
<evidence type="ECO:0000259" key="14">
    <source>
        <dbReference type="Pfam" id="PF02882"/>
    </source>
</evidence>
<evidence type="ECO:0000256" key="4">
    <source>
        <dbReference type="ARBA" id="ARBA00022605"/>
    </source>
</evidence>
<evidence type="ECO:0000313" key="16">
    <source>
        <dbReference type="EMBL" id="QEW28188.1"/>
    </source>
</evidence>
<dbReference type="Proteomes" id="UP000325785">
    <property type="component" value="Chromosome"/>
</dbReference>
<keyword evidence="5 12" id="KW-0658">Purine biosynthesis</keyword>
<dbReference type="InterPro" id="IPR046346">
    <property type="entry name" value="Aminoacid_DH-like_N_sf"/>
</dbReference>
<dbReference type="Gene3D" id="3.40.50.720">
    <property type="entry name" value="NAD(P)-binding Rossmann-like Domain"/>
    <property type="match status" value="1"/>
</dbReference>
<evidence type="ECO:0000256" key="7">
    <source>
        <dbReference type="ARBA" id="ARBA00022857"/>
    </source>
</evidence>
<comment type="catalytic activity">
    <reaction evidence="12">
        <text>(6R)-5,10-methenyltetrahydrofolate + H2O = (6R)-10-formyltetrahydrofolate + H(+)</text>
        <dbReference type="Rhea" id="RHEA:23700"/>
        <dbReference type="ChEBI" id="CHEBI:15377"/>
        <dbReference type="ChEBI" id="CHEBI:15378"/>
        <dbReference type="ChEBI" id="CHEBI:57455"/>
        <dbReference type="ChEBI" id="CHEBI:195366"/>
        <dbReference type="EC" id="3.5.4.9"/>
    </reaction>
</comment>
<evidence type="ECO:0000313" key="18">
    <source>
        <dbReference type="Proteomes" id="UP000325785"/>
    </source>
</evidence>
<dbReference type="KEGG" id="rid:RIdsm_04014"/>
<name>A0A0T5P5R7_9RHOB</name>
<accession>A0A0T5P5R7</accession>
<evidence type="ECO:0000313" key="15">
    <source>
        <dbReference type="EMBL" id="KRS16538.1"/>
    </source>
</evidence>
<dbReference type="GO" id="GO:0004488">
    <property type="term" value="F:methylenetetrahydrofolate dehydrogenase (NADP+) activity"/>
    <property type="evidence" value="ECO:0007669"/>
    <property type="project" value="UniProtKB-UniRule"/>
</dbReference>
<dbReference type="FunFam" id="3.40.50.10860:FF:000005">
    <property type="entry name" value="C-1-tetrahydrofolate synthase, cytoplasmic, putative"/>
    <property type="match status" value="1"/>
</dbReference>
<organism evidence="15 17">
    <name type="scientific">Roseovarius indicus</name>
    <dbReference type="NCBI Taxonomy" id="540747"/>
    <lineage>
        <taxon>Bacteria</taxon>
        <taxon>Pseudomonadati</taxon>
        <taxon>Pseudomonadota</taxon>
        <taxon>Alphaproteobacteria</taxon>
        <taxon>Rhodobacterales</taxon>
        <taxon>Roseobacteraceae</taxon>
        <taxon>Roseovarius</taxon>
    </lineage>
</organism>
<dbReference type="EMBL" id="CP031598">
    <property type="protein sequence ID" value="QEW28188.1"/>
    <property type="molecule type" value="Genomic_DNA"/>
</dbReference>
<keyword evidence="17" id="KW-1185">Reference proteome</keyword>
<dbReference type="CDD" id="cd01080">
    <property type="entry name" value="NAD_bind_m-THF_DH_Cyclohyd"/>
    <property type="match status" value="1"/>
</dbReference>
<keyword evidence="11 12" id="KW-0511">Multifunctional enzyme</keyword>
<dbReference type="SUPFAM" id="SSF51735">
    <property type="entry name" value="NAD(P)-binding Rossmann-fold domains"/>
    <property type="match status" value="1"/>
</dbReference>
<evidence type="ECO:0000256" key="8">
    <source>
        <dbReference type="ARBA" id="ARBA00023002"/>
    </source>
</evidence>
<dbReference type="InterPro" id="IPR000672">
    <property type="entry name" value="THF_DH/CycHdrlase"/>
</dbReference>
<dbReference type="STRING" id="540747.SAMN04488031_112115"/>
<keyword evidence="10 12" id="KW-0486">Methionine biosynthesis</keyword>
<proteinExistence type="inferred from homology"/>
<dbReference type="GO" id="GO:0000105">
    <property type="term" value="P:L-histidine biosynthetic process"/>
    <property type="evidence" value="ECO:0007669"/>
    <property type="project" value="UniProtKB-KW"/>
</dbReference>
<dbReference type="Proteomes" id="UP000051401">
    <property type="component" value="Unassembled WGS sequence"/>
</dbReference>
<feature type="domain" description="Tetrahydrofolate dehydrogenase/cyclohydrolase catalytic" evidence="13">
    <location>
        <begin position="6"/>
        <end position="121"/>
    </location>
</feature>
<feature type="domain" description="Tetrahydrofolate dehydrogenase/cyclohydrolase NAD(P)-binding" evidence="14">
    <location>
        <begin position="140"/>
        <end position="293"/>
    </location>
</feature>
<dbReference type="GO" id="GO:0006164">
    <property type="term" value="P:purine nucleotide biosynthetic process"/>
    <property type="evidence" value="ECO:0007669"/>
    <property type="project" value="UniProtKB-KW"/>
</dbReference>
<dbReference type="PROSITE" id="PS00766">
    <property type="entry name" value="THF_DHG_CYH_1"/>
    <property type="match status" value="1"/>
</dbReference>
<dbReference type="NCBIfam" id="NF008058">
    <property type="entry name" value="PRK10792.1"/>
    <property type="match status" value="1"/>
</dbReference>
<keyword evidence="3 12" id="KW-0554">One-carbon metabolism</keyword>
<dbReference type="NCBIfam" id="NF010785">
    <property type="entry name" value="PRK14188.1"/>
    <property type="match status" value="1"/>
</dbReference>
<dbReference type="EMBL" id="LAXI01000013">
    <property type="protein sequence ID" value="KRS16538.1"/>
    <property type="molecule type" value="Genomic_DNA"/>
</dbReference>
<dbReference type="Pfam" id="PF02882">
    <property type="entry name" value="THF_DHG_CYH_C"/>
    <property type="match status" value="1"/>
</dbReference>
<dbReference type="AlphaFoldDB" id="A0A0T5P5R7"/>
<dbReference type="SUPFAM" id="SSF53223">
    <property type="entry name" value="Aminoacid dehydrogenase-like, N-terminal domain"/>
    <property type="match status" value="1"/>
</dbReference>
<evidence type="ECO:0000256" key="5">
    <source>
        <dbReference type="ARBA" id="ARBA00022755"/>
    </source>
</evidence>
<comment type="pathway">
    <text evidence="1 12">One-carbon metabolism; tetrahydrofolate interconversion.</text>
</comment>
<evidence type="ECO:0000256" key="10">
    <source>
        <dbReference type="ARBA" id="ARBA00023167"/>
    </source>
</evidence>
<dbReference type="NCBIfam" id="NF010783">
    <property type="entry name" value="PRK14186.1"/>
    <property type="match status" value="1"/>
</dbReference>
<sequence>MTAQIIDGKAFSAKVREKVAAHVAKLKDEHGITPGLAVVLVGEDPASQVYVRSKGKQTVEAGMNSYEHKLDADTSEADLLSLIDQLNNDPDVHGILVQLPLPKHLDEDLVINSISPEKDVDGFHISNVGLLGTGQKSMVPCTPLGCLMMLREHHGSLSGMDAVVIGRSNIVGKPMAQLLLGDSCTVTIAHSRTKDLPGVVRRADIVVAAVGRPEMVPGDWIKEGATVIDVGINRIEAPEKGTNEDGSVKTRLVGDVEFASASERAGAITPVPGGVGPMTIACLLANTVTACCRANGVEEPEGLTA</sequence>
<comment type="catalytic activity">
    <reaction evidence="12">
        <text>(6R)-5,10-methylene-5,6,7,8-tetrahydrofolate + NADP(+) = (6R)-5,10-methenyltetrahydrofolate + NADPH</text>
        <dbReference type="Rhea" id="RHEA:22812"/>
        <dbReference type="ChEBI" id="CHEBI:15636"/>
        <dbReference type="ChEBI" id="CHEBI:57455"/>
        <dbReference type="ChEBI" id="CHEBI:57783"/>
        <dbReference type="ChEBI" id="CHEBI:58349"/>
        <dbReference type="EC" id="1.5.1.5"/>
    </reaction>
</comment>
<evidence type="ECO:0000256" key="2">
    <source>
        <dbReference type="ARBA" id="ARBA00011738"/>
    </source>
</evidence>
<comment type="similarity">
    <text evidence="12">Belongs to the tetrahydrofolate dehydrogenase/cyclohydrolase family.</text>
</comment>
<dbReference type="Pfam" id="PF00763">
    <property type="entry name" value="THF_DHG_CYH"/>
    <property type="match status" value="1"/>
</dbReference>
<keyword evidence="7 12" id="KW-0521">NADP</keyword>
<comment type="function">
    <text evidence="12">Catalyzes the oxidation of 5,10-methylenetetrahydrofolate to 5,10-methenyltetrahydrofolate and then the hydrolysis of 5,10-methenyltetrahydrofolate to 10-formyltetrahydrofolate.</text>
</comment>
<evidence type="ECO:0000256" key="11">
    <source>
        <dbReference type="ARBA" id="ARBA00023268"/>
    </source>
</evidence>
<evidence type="ECO:0000259" key="13">
    <source>
        <dbReference type="Pfam" id="PF00763"/>
    </source>
</evidence>
<dbReference type="PRINTS" id="PR00085">
    <property type="entry name" value="THFDHDRGNASE"/>
</dbReference>
<dbReference type="Gene3D" id="3.40.50.10860">
    <property type="entry name" value="Leucine Dehydrogenase, chain A, domain 1"/>
    <property type="match status" value="1"/>
</dbReference>
<comment type="caution">
    <text evidence="12">Lacks conserved residue(s) required for the propagation of feature annotation.</text>
</comment>
<evidence type="ECO:0000256" key="1">
    <source>
        <dbReference type="ARBA" id="ARBA00004777"/>
    </source>
</evidence>
<dbReference type="InterPro" id="IPR036291">
    <property type="entry name" value="NAD(P)-bd_dom_sf"/>
</dbReference>
<dbReference type="EC" id="3.5.4.9" evidence="12"/>
<comment type="subunit">
    <text evidence="2 12">Homodimer.</text>
</comment>
<dbReference type="UniPathway" id="UPA00193"/>
<feature type="binding site" evidence="12">
    <location>
        <begin position="166"/>
        <end position="168"/>
    </location>
    <ligand>
        <name>NADP(+)</name>
        <dbReference type="ChEBI" id="CHEBI:58349"/>
    </ligand>
</feature>
<dbReference type="GO" id="GO:0035999">
    <property type="term" value="P:tetrahydrofolate interconversion"/>
    <property type="evidence" value="ECO:0007669"/>
    <property type="project" value="UniProtKB-UniRule"/>
</dbReference>
<evidence type="ECO:0000256" key="6">
    <source>
        <dbReference type="ARBA" id="ARBA00022801"/>
    </source>
</evidence>
<keyword evidence="6 12" id="KW-0378">Hydrolase</keyword>
<dbReference type="InterPro" id="IPR020867">
    <property type="entry name" value="THF_DH/CycHdrlase_CS"/>
</dbReference>
<dbReference type="PROSITE" id="PS00767">
    <property type="entry name" value="THF_DHG_CYH_2"/>
    <property type="match status" value="1"/>
</dbReference>
<dbReference type="RefSeq" id="WP_057818187.1">
    <property type="nucleotide sequence ID" value="NZ_CP031598.1"/>
</dbReference>
<evidence type="ECO:0000256" key="12">
    <source>
        <dbReference type="HAMAP-Rule" id="MF_01576"/>
    </source>
</evidence>
<evidence type="ECO:0000256" key="9">
    <source>
        <dbReference type="ARBA" id="ARBA00023102"/>
    </source>
</evidence>
<protein>
    <recommendedName>
        <fullName evidence="12">Bifunctional protein FolD</fullName>
    </recommendedName>
    <domain>
        <recommendedName>
            <fullName evidence="12">Methylenetetrahydrofolate dehydrogenase</fullName>
            <ecNumber evidence="12">1.5.1.5</ecNumber>
        </recommendedName>
    </domain>
    <domain>
        <recommendedName>
            <fullName evidence="12">Methenyltetrahydrofolate cyclohydrolase</fullName>
            <ecNumber evidence="12">3.5.4.9</ecNumber>
        </recommendedName>
    </domain>
</protein>
<keyword evidence="8 12" id="KW-0560">Oxidoreductase</keyword>
<gene>
    <name evidence="12 16" type="primary">folD</name>
    <name evidence="16" type="ORF">RIdsm_04014</name>
    <name evidence="15" type="ORF">XM52_18295</name>
</gene>
<keyword evidence="9 12" id="KW-0368">Histidine biosynthesis</keyword>
<dbReference type="HAMAP" id="MF_01576">
    <property type="entry name" value="THF_DHG_CYH"/>
    <property type="match status" value="1"/>
</dbReference>
<dbReference type="EC" id="1.5.1.5" evidence="12"/>
<dbReference type="PANTHER" id="PTHR48099:SF5">
    <property type="entry name" value="C-1-TETRAHYDROFOLATE SYNTHASE, CYTOPLASMIC"/>
    <property type="match status" value="1"/>
</dbReference>
<dbReference type="GO" id="GO:0004477">
    <property type="term" value="F:methenyltetrahydrofolate cyclohydrolase activity"/>
    <property type="evidence" value="ECO:0007669"/>
    <property type="project" value="UniProtKB-UniRule"/>
</dbReference>